<name>A0ABU4RXG4_9GAMM</name>
<dbReference type="EMBL" id="JAXAFO010000007">
    <property type="protein sequence ID" value="MDX6848916.1"/>
    <property type="molecule type" value="Genomic_DNA"/>
</dbReference>
<evidence type="ECO:0000256" key="1">
    <source>
        <dbReference type="ARBA" id="ARBA00009865"/>
    </source>
</evidence>
<keyword evidence="3 6" id="KW-0378">Hydrolase</keyword>
<gene>
    <name evidence="8" type="ORF">SCD92_06055</name>
</gene>
<keyword evidence="4" id="KW-0119">Carbohydrate metabolism</keyword>
<keyword evidence="5 6" id="KW-0326">Glycosidase</keyword>
<dbReference type="InterPro" id="IPR052176">
    <property type="entry name" value="Glycosyl_Hydrlase_43_Enz"/>
</dbReference>
<dbReference type="PANTHER" id="PTHR43772:SF2">
    <property type="entry name" value="PUTATIVE (AFU_ORTHOLOGUE AFUA_2G04480)-RELATED"/>
    <property type="match status" value="1"/>
</dbReference>
<dbReference type="Gene3D" id="2.115.10.20">
    <property type="entry name" value="Glycosyl hydrolase domain, family 43"/>
    <property type="match status" value="1"/>
</dbReference>
<evidence type="ECO:0000256" key="7">
    <source>
        <dbReference type="SAM" id="SignalP"/>
    </source>
</evidence>
<reference evidence="8 9" key="1">
    <citation type="submission" date="2023-11" db="EMBL/GenBank/DDBJ databases">
        <title>Gilvimarinus fulvus sp. nov., isolated from the surface of Kelp.</title>
        <authorList>
            <person name="Sun Y.Y."/>
            <person name="Gong Y."/>
            <person name="Du Z.J."/>
        </authorList>
    </citation>
    <scope>NUCLEOTIDE SEQUENCE [LARGE SCALE GENOMIC DNA]</scope>
    <source>
        <strain evidence="8 9">SDUM040013</strain>
    </source>
</reference>
<feature type="signal peptide" evidence="7">
    <location>
        <begin position="1"/>
        <end position="24"/>
    </location>
</feature>
<evidence type="ECO:0000256" key="2">
    <source>
        <dbReference type="ARBA" id="ARBA00022651"/>
    </source>
</evidence>
<dbReference type="SUPFAM" id="SSF75005">
    <property type="entry name" value="Arabinanase/levansucrase/invertase"/>
    <property type="match status" value="1"/>
</dbReference>
<dbReference type="PROSITE" id="PS51257">
    <property type="entry name" value="PROKAR_LIPOPROTEIN"/>
    <property type="match status" value="1"/>
</dbReference>
<dbReference type="Pfam" id="PF04616">
    <property type="entry name" value="Glyco_hydro_43"/>
    <property type="match status" value="1"/>
</dbReference>
<evidence type="ECO:0000256" key="6">
    <source>
        <dbReference type="RuleBase" id="RU361187"/>
    </source>
</evidence>
<organism evidence="8 9">
    <name type="scientific">Gilvimarinus gilvus</name>
    <dbReference type="NCBI Taxonomy" id="3058038"/>
    <lineage>
        <taxon>Bacteria</taxon>
        <taxon>Pseudomonadati</taxon>
        <taxon>Pseudomonadota</taxon>
        <taxon>Gammaproteobacteria</taxon>
        <taxon>Cellvibrionales</taxon>
        <taxon>Cellvibrionaceae</taxon>
        <taxon>Gilvimarinus</taxon>
    </lineage>
</organism>
<dbReference type="Proteomes" id="UP001273505">
    <property type="component" value="Unassembled WGS sequence"/>
</dbReference>
<dbReference type="PANTHER" id="PTHR43772">
    <property type="entry name" value="ENDO-1,4-BETA-XYLANASE"/>
    <property type="match status" value="1"/>
</dbReference>
<evidence type="ECO:0000313" key="8">
    <source>
        <dbReference type="EMBL" id="MDX6848916.1"/>
    </source>
</evidence>
<evidence type="ECO:0000256" key="4">
    <source>
        <dbReference type="ARBA" id="ARBA00023277"/>
    </source>
</evidence>
<keyword evidence="7" id="KW-0732">Signal</keyword>
<dbReference type="CDD" id="cd08990">
    <property type="entry name" value="GH43_AXH_like"/>
    <property type="match status" value="1"/>
</dbReference>
<proteinExistence type="inferred from homology"/>
<comment type="similarity">
    <text evidence="1 6">Belongs to the glycosyl hydrolase 43 family.</text>
</comment>
<comment type="caution">
    <text evidence="8">The sequence shown here is derived from an EMBL/GenBank/DDBJ whole genome shotgun (WGS) entry which is preliminary data.</text>
</comment>
<evidence type="ECO:0000256" key="5">
    <source>
        <dbReference type="ARBA" id="ARBA00023295"/>
    </source>
</evidence>
<evidence type="ECO:0000256" key="3">
    <source>
        <dbReference type="ARBA" id="ARBA00022801"/>
    </source>
</evidence>
<accession>A0ABU4RXG4</accession>
<feature type="chain" id="PRO_5047259075" evidence="7">
    <location>
        <begin position="25"/>
        <end position="339"/>
    </location>
</feature>
<dbReference type="RefSeq" id="WP_302723816.1">
    <property type="nucleotide sequence ID" value="NZ_JAULRU010000705.1"/>
</dbReference>
<keyword evidence="2" id="KW-0858">Xylan degradation</keyword>
<dbReference type="InterPro" id="IPR023296">
    <property type="entry name" value="Glyco_hydro_beta-prop_sf"/>
</dbReference>
<protein>
    <submittedName>
        <fullName evidence="8">Family 43 glycosylhydrolase</fullName>
    </submittedName>
</protein>
<keyword evidence="9" id="KW-1185">Reference proteome</keyword>
<sequence>MIKNLPTALALSLVAAAITGCTQSASNPTDGGSSATGNPLSFGDGLRTADPSAHVWSDGKIYVYTSHDEECQEDFWMKDWYAFSSTDLKNWQTHGPLLSVDDLTWADNYAWAPDAAYKNGKYYLVFPAGTGHKDRVNPKNSTKWMGIGIAESDSPTGPFKDMIGAPLWRTPYANDPSMFVDDDGQAYLYVHAKDRDYHVIKMADDMRSTEGKLVKMDMGGYEPKMEGPWVFKRGEYYYFTMPENNRVLTYYMAKSPMGPWQYKGEIMGQENNSNNHHSIVEYQGQWLLFYHRWLDIDSACGRQRHSAAEYLYFNDDGTIQPIERTDKGVSDFATKVKAN</sequence>
<keyword evidence="2" id="KW-0624">Polysaccharide degradation</keyword>
<dbReference type="InterPro" id="IPR006710">
    <property type="entry name" value="Glyco_hydro_43"/>
</dbReference>
<evidence type="ECO:0000313" key="9">
    <source>
        <dbReference type="Proteomes" id="UP001273505"/>
    </source>
</evidence>